<evidence type="ECO:0000256" key="6">
    <source>
        <dbReference type="ARBA" id="ARBA00023242"/>
    </source>
</evidence>
<dbReference type="SMART" id="SM00355">
    <property type="entry name" value="ZnF_C2H2"/>
    <property type="match status" value="2"/>
</dbReference>
<feature type="compositionally biased region" description="Acidic residues" evidence="8">
    <location>
        <begin position="417"/>
        <end position="437"/>
    </location>
</feature>
<dbReference type="GO" id="GO:0008270">
    <property type="term" value="F:zinc ion binding"/>
    <property type="evidence" value="ECO:0007669"/>
    <property type="project" value="UniProtKB-KW"/>
</dbReference>
<evidence type="ECO:0000313" key="10">
    <source>
        <dbReference type="EMBL" id="KAL2101866.1"/>
    </source>
</evidence>
<dbReference type="EMBL" id="JBHFQA010000003">
    <property type="protein sequence ID" value="KAL2101866.1"/>
    <property type="molecule type" value="Genomic_DNA"/>
</dbReference>
<keyword evidence="2" id="KW-0479">Metal-binding</keyword>
<dbReference type="InterPro" id="IPR050331">
    <property type="entry name" value="Zinc_finger"/>
</dbReference>
<organism evidence="10 11">
    <name type="scientific">Coilia grayii</name>
    <name type="common">Gray's grenadier anchovy</name>
    <dbReference type="NCBI Taxonomy" id="363190"/>
    <lineage>
        <taxon>Eukaryota</taxon>
        <taxon>Metazoa</taxon>
        <taxon>Chordata</taxon>
        <taxon>Craniata</taxon>
        <taxon>Vertebrata</taxon>
        <taxon>Euteleostomi</taxon>
        <taxon>Actinopterygii</taxon>
        <taxon>Neopterygii</taxon>
        <taxon>Teleostei</taxon>
        <taxon>Clupei</taxon>
        <taxon>Clupeiformes</taxon>
        <taxon>Clupeoidei</taxon>
        <taxon>Engraulidae</taxon>
        <taxon>Coilinae</taxon>
        <taxon>Coilia</taxon>
    </lineage>
</organism>
<comment type="subcellular location">
    <subcellularLocation>
        <location evidence="1">Nucleus</location>
    </subcellularLocation>
</comment>
<dbReference type="GO" id="GO:0005634">
    <property type="term" value="C:nucleus"/>
    <property type="evidence" value="ECO:0007669"/>
    <property type="project" value="UniProtKB-SubCell"/>
</dbReference>
<proteinExistence type="predicted"/>
<feature type="domain" description="C2H2-type" evidence="9">
    <location>
        <begin position="458"/>
        <end position="485"/>
    </location>
</feature>
<evidence type="ECO:0000256" key="4">
    <source>
        <dbReference type="ARBA" id="ARBA00022771"/>
    </source>
</evidence>
<gene>
    <name evidence="10" type="ORF">ACEWY4_003627</name>
</gene>
<dbReference type="PROSITE" id="PS50157">
    <property type="entry name" value="ZINC_FINGER_C2H2_2"/>
    <property type="match status" value="2"/>
</dbReference>
<evidence type="ECO:0000313" key="11">
    <source>
        <dbReference type="Proteomes" id="UP001591681"/>
    </source>
</evidence>
<keyword evidence="4 7" id="KW-0863">Zinc-finger</keyword>
<evidence type="ECO:0000256" key="3">
    <source>
        <dbReference type="ARBA" id="ARBA00022737"/>
    </source>
</evidence>
<feature type="compositionally biased region" description="Basic and acidic residues" evidence="8">
    <location>
        <begin position="165"/>
        <end position="200"/>
    </location>
</feature>
<feature type="region of interest" description="Disordered" evidence="8">
    <location>
        <begin position="77"/>
        <end position="107"/>
    </location>
</feature>
<keyword evidence="3" id="KW-0677">Repeat</keyword>
<dbReference type="Proteomes" id="UP001591681">
    <property type="component" value="Unassembled WGS sequence"/>
</dbReference>
<evidence type="ECO:0000259" key="9">
    <source>
        <dbReference type="PROSITE" id="PS50157"/>
    </source>
</evidence>
<dbReference type="PROSITE" id="PS00028">
    <property type="entry name" value="ZINC_FINGER_C2H2_1"/>
    <property type="match status" value="2"/>
</dbReference>
<dbReference type="FunFam" id="3.30.160.60:FF:000100">
    <property type="entry name" value="Zinc finger 45-like"/>
    <property type="match status" value="2"/>
</dbReference>
<dbReference type="PANTHER" id="PTHR16515:SF49">
    <property type="entry name" value="GASTRULA ZINC FINGER PROTEIN XLCGF49.1-LIKE-RELATED"/>
    <property type="match status" value="1"/>
</dbReference>
<keyword evidence="11" id="KW-1185">Reference proteome</keyword>
<dbReference type="PANTHER" id="PTHR16515">
    <property type="entry name" value="PR DOMAIN ZINC FINGER PROTEIN"/>
    <property type="match status" value="1"/>
</dbReference>
<feature type="compositionally biased region" description="Low complexity" evidence="8">
    <location>
        <begin position="391"/>
        <end position="416"/>
    </location>
</feature>
<evidence type="ECO:0000256" key="2">
    <source>
        <dbReference type="ARBA" id="ARBA00022723"/>
    </source>
</evidence>
<dbReference type="SUPFAM" id="SSF57667">
    <property type="entry name" value="beta-beta-alpha zinc fingers"/>
    <property type="match status" value="1"/>
</dbReference>
<comment type="caution">
    <text evidence="10">The sequence shown here is derived from an EMBL/GenBank/DDBJ whole genome shotgun (WGS) entry which is preliminary data.</text>
</comment>
<evidence type="ECO:0000256" key="1">
    <source>
        <dbReference type="ARBA" id="ARBA00004123"/>
    </source>
</evidence>
<evidence type="ECO:0000256" key="8">
    <source>
        <dbReference type="SAM" id="MobiDB-lite"/>
    </source>
</evidence>
<sequence length="521" mass="57097">MNGTLYISFFQGQLESALEQVVQLAVQEITKTVGATLNSMLIETATKDQENQRLRLKLQSTEFECNVKRHGKAATCKGGRETNVTSEETKPEQHTPSPSRERSMQANARRIEQKGRAVGQLKAVMEQVLEFAVTELTKIVEDSFDDLVQELTKVDHENEALNDRLRTGKKCRNDSDASSKSDTTADEKRAGATTGKRESDNDSDSPGSSEGIRQVSPRGRERAAKITRAKQQVANDTTNETDKQKVLAVAQDWVPILDKVFGQKWCSDTWHIKEVASVVKAEGDADIALSPLGSGQASGVDTLIRETVEPTLPTAEREPNTGQSQWLQPEDLEVLSPPPDPQGVQVVSPTGGVPDLTSPSMLHRLLTLPSQLLEGDEESMEALPVLSEAPASTTEAFAAATSPGPAATPPTLTAEEVVGEEEEMEEEGEEEDEEDDKSSDTDHCFSPRGPRGSGRKSHGCKQCGKRFARAHLLKAHRQTHDAGSAIRCSECGKRFTQPSRLQAHLRTHREHHARGRRDPQH</sequence>
<feature type="compositionally biased region" description="Basic residues" evidence="8">
    <location>
        <begin position="503"/>
        <end position="515"/>
    </location>
</feature>
<accession>A0ABD1KSD7</accession>
<feature type="region of interest" description="Disordered" evidence="8">
    <location>
        <begin position="165"/>
        <end position="241"/>
    </location>
</feature>
<dbReference type="Pfam" id="PF00096">
    <property type="entry name" value="zf-C2H2"/>
    <property type="match status" value="2"/>
</dbReference>
<feature type="compositionally biased region" description="Basic and acidic residues" evidence="8">
    <location>
        <begin position="87"/>
        <end position="107"/>
    </location>
</feature>
<dbReference type="Gene3D" id="3.30.160.60">
    <property type="entry name" value="Classic Zinc Finger"/>
    <property type="match status" value="2"/>
</dbReference>
<reference evidence="10 11" key="1">
    <citation type="submission" date="2024-09" db="EMBL/GenBank/DDBJ databases">
        <title>A chromosome-level genome assembly of Gray's grenadier anchovy, Coilia grayii.</title>
        <authorList>
            <person name="Fu Z."/>
        </authorList>
    </citation>
    <scope>NUCLEOTIDE SEQUENCE [LARGE SCALE GENOMIC DNA]</scope>
    <source>
        <strain evidence="10">G4</strain>
        <tissue evidence="10">Muscle</tissue>
    </source>
</reference>
<protein>
    <recommendedName>
        <fullName evidence="9">C2H2-type domain-containing protein</fullName>
    </recommendedName>
</protein>
<dbReference type="AlphaFoldDB" id="A0ABD1KSD7"/>
<feature type="region of interest" description="Disordered" evidence="8">
    <location>
        <begin position="391"/>
        <end position="461"/>
    </location>
</feature>
<keyword evidence="5" id="KW-0862">Zinc</keyword>
<name>A0ABD1KSD7_9TELE</name>
<keyword evidence="6" id="KW-0539">Nucleus</keyword>
<evidence type="ECO:0000256" key="7">
    <source>
        <dbReference type="PROSITE-ProRule" id="PRU00042"/>
    </source>
</evidence>
<evidence type="ECO:0000256" key="5">
    <source>
        <dbReference type="ARBA" id="ARBA00022833"/>
    </source>
</evidence>
<dbReference type="InterPro" id="IPR013087">
    <property type="entry name" value="Znf_C2H2_type"/>
</dbReference>
<feature type="region of interest" description="Disordered" evidence="8">
    <location>
        <begin position="499"/>
        <end position="521"/>
    </location>
</feature>
<feature type="domain" description="C2H2-type" evidence="9">
    <location>
        <begin position="486"/>
        <end position="513"/>
    </location>
</feature>
<feature type="compositionally biased region" description="Polar residues" evidence="8">
    <location>
        <begin position="229"/>
        <end position="238"/>
    </location>
</feature>
<dbReference type="InterPro" id="IPR036236">
    <property type="entry name" value="Znf_C2H2_sf"/>
</dbReference>